<name>A0A1S2NI54_9BURK</name>
<accession>A0A1S2NI54</accession>
<evidence type="ECO:0000313" key="3">
    <source>
        <dbReference type="Proteomes" id="UP000180246"/>
    </source>
</evidence>
<gene>
    <name evidence="2" type="ORF">LO55_3612</name>
</gene>
<keyword evidence="1" id="KW-0812">Transmembrane</keyword>
<dbReference type="EMBL" id="JRYB01000001">
    <property type="protein sequence ID" value="OIJ44513.1"/>
    <property type="molecule type" value="Genomic_DNA"/>
</dbReference>
<feature type="transmembrane region" description="Helical" evidence="1">
    <location>
        <begin position="30"/>
        <end position="48"/>
    </location>
</feature>
<evidence type="ECO:0000313" key="2">
    <source>
        <dbReference type="EMBL" id="OIJ44513.1"/>
    </source>
</evidence>
<comment type="caution">
    <text evidence="2">The sequence shown here is derived from an EMBL/GenBank/DDBJ whole genome shotgun (WGS) entry which is preliminary data.</text>
</comment>
<dbReference type="Proteomes" id="UP000180246">
    <property type="component" value="Unassembled WGS sequence"/>
</dbReference>
<sequence>MQIWGAPIVLAILTTIGLISALLGDGIWDALSAVTLGIPCLVGAWHCLRRRPAVRQRG</sequence>
<organism evidence="2 3">
    <name type="scientific">Massilia timonae</name>
    <dbReference type="NCBI Taxonomy" id="47229"/>
    <lineage>
        <taxon>Bacteria</taxon>
        <taxon>Pseudomonadati</taxon>
        <taxon>Pseudomonadota</taxon>
        <taxon>Betaproteobacteria</taxon>
        <taxon>Burkholderiales</taxon>
        <taxon>Oxalobacteraceae</taxon>
        <taxon>Telluria group</taxon>
        <taxon>Massilia</taxon>
    </lineage>
</organism>
<protein>
    <submittedName>
        <fullName evidence="2">Putative membrane protein</fullName>
    </submittedName>
</protein>
<feature type="transmembrane region" description="Helical" evidence="1">
    <location>
        <begin position="7"/>
        <end position="24"/>
    </location>
</feature>
<keyword evidence="1" id="KW-0472">Membrane</keyword>
<keyword evidence="1" id="KW-1133">Transmembrane helix</keyword>
<dbReference type="AlphaFoldDB" id="A0A1S2NI54"/>
<reference evidence="2 3" key="1">
    <citation type="submission" date="2014-10" db="EMBL/GenBank/DDBJ databases">
        <authorList>
            <person name="Seo M.-J."/>
            <person name="Seok Y.J."/>
            <person name="Cha I.-T."/>
        </authorList>
    </citation>
    <scope>NUCLEOTIDE SEQUENCE [LARGE SCALE GENOMIC DNA]</scope>
    <source>
        <strain evidence="2 3">NEU</strain>
    </source>
</reference>
<evidence type="ECO:0000256" key="1">
    <source>
        <dbReference type="SAM" id="Phobius"/>
    </source>
</evidence>
<proteinExistence type="predicted"/>